<proteinExistence type="predicted"/>
<gene>
    <name evidence="1" type="ORF">OSIN01602_LOCUS12971</name>
</gene>
<protein>
    <submittedName>
        <fullName evidence="1">Uncharacterized protein</fullName>
    </submittedName>
</protein>
<organism evidence="1">
    <name type="scientific">Trieres chinensis</name>
    <name type="common">Marine centric diatom</name>
    <name type="synonym">Odontella sinensis</name>
    <dbReference type="NCBI Taxonomy" id="1514140"/>
    <lineage>
        <taxon>Eukaryota</taxon>
        <taxon>Sar</taxon>
        <taxon>Stramenopiles</taxon>
        <taxon>Ochrophyta</taxon>
        <taxon>Bacillariophyta</taxon>
        <taxon>Mediophyceae</taxon>
        <taxon>Biddulphiophycidae</taxon>
        <taxon>Eupodiscales</taxon>
        <taxon>Parodontellaceae</taxon>
        <taxon>Trieres</taxon>
    </lineage>
</organism>
<dbReference type="EMBL" id="HBGO01022578">
    <property type="protein sequence ID" value="CAD9345211.1"/>
    <property type="molecule type" value="Transcribed_RNA"/>
</dbReference>
<accession>A0A7S1ZQ05</accession>
<evidence type="ECO:0000313" key="1">
    <source>
        <dbReference type="EMBL" id="CAD9345211.1"/>
    </source>
</evidence>
<name>A0A7S1ZQ05_TRICV</name>
<reference evidence="1" key="1">
    <citation type="submission" date="2021-01" db="EMBL/GenBank/DDBJ databases">
        <authorList>
            <person name="Corre E."/>
            <person name="Pelletier E."/>
            <person name="Niang G."/>
            <person name="Scheremetjew M."/>
            <person name="Finn R."/>
            <person name="Kale V."/>
            <person name="Holt S."/>
            <person name="Cochrane G."/>
            <person name="Meng A."/>
            <person name="Brown T."/>
            <person name="Cohen L."/>
        </authorList>
    </citation>
    <scope>NUCLEOTIDE SEQUENCE</scope>
    <source>
        <strain evidence="1">Grunow 1884</strain>
    </source>
</reference>
<sequence length="136" mass="14944">MRSFDTTPSPFIASSPSTPTYSADRARLAQSHPNGCIVSSYDEAKGVVLSWGVTKPHSPLHRRVRLNTDEDWRGFLDSCGKSTADHDDTVQIDLERVLKRCYEVAFYMPPSPSASMRLSPAHVVGAGRDSPTPLLI</sequence>
<dbReference type="AlphaFoldDB" id="A0A7S1ZQ05"/>